<dbReference type="OrthoDB" id="3800294at2759"/>
<evidence type="ECO:0000313" key="2">
    <source>
        <dbReference type="Proteomes" id="UP001140562"/>
    </source>
</evidence>
<protein>
    <submittedName>
        <fullName evidence="1">Uncharacterized protein</fullName>
    </submittedName>
</protein>
<keyword evidence="2" id="KW-1185">Reference proteome</keyword>
<gene>
    <name evidence="1" type="ORF">N0V87_002902</name>
</gene>
<dbReference type="EMBL" id="JAPEUV010000019">
    <property type="protein sequence ID" value="KAJ4339963.1"/>
    <property type="molecule type" value="Genomic_DNA"/>
</dbReference>
<name>A0A9W8X4X7_9PLEO</name>
<organism evidence="1 2">
    <name type="scientific">Didymella glomerata</name>
    <dbReference type="NCBI Taxonomy" id="749621"/>
    <lineage>
        <taxon>Eukaryota</taxon>
        <taxon>Fungi</taxon>
        <taxon>Dikarya</taxon>
        <taxon>Ascomycota</taxon>
        <taxon>Pezizomycotina</taxon>
        <taxon>Dothideomycetes</taxon>
        <taxon>Pleosporomycetidae</taxon>
        <taxon>Pleosporales</taxon>
        <taxon>Pleosporineae</taxon>
        <taxon>Didymellaceae</taxon>
        <taxon>Didymella</taxon>
    </lineage>
</organism>
<reference evidence="1" key="1">
    <citation type="submission" date="2022-10" db="EMBL/GenBank/DDBJ databases">
        <title>Tapping the CABI collections for fungal endophytes: first genome assemblies for Collariella, Neodidymelliopsis, Ascochyta clinopodiicola, Didymella pomorum, Didymosphaeria variabile, Neocosmospora piperis and Neocucurbitaria cava.</title>
        <authorList>
            <person name="Hill R."/>
        </authorList>
    </citation>
    <scope>NUCLEOTIDE SEQUENCE</scope>
    <source>
        <strain evidence="1">IMI 360193</strain>
    </source>
</reference>
<evidence type="ECO:0000313" key="1">
    <source>
        <dbReference type="EMBL" id="KAJ4339963.1"/>
    </source>
</evidence>
<dbReference type="Proteomes" id="UP001140562">
    <property type="component" value="Unassembled WGS sequence"/>
</dbReference>
<dbReference type="AlphaFoldDB" id="A0A9W8X4X7"/>
<accession>A0A9W8X4X7</accession>
<comment type="caution">
    <text evidence="1">The sequence shown here is derived from an EMBL/GenBank/DDBJ whole genome shotgun (WGS) entry which is preliminary data.</text>
</comment>
<sequence length="561" mass="63391">MFRRRQKHISKALIQQHLKYPDSENDSDLEEADHVNGDIARFLPDCPSEGKLLECRSWLQQRCDQEQCRLEELLADDAHCKLRLESVFLPGYRDRRDSFNALDGGSNLRDTAVLERIRDGRGPRGHCSEDLLATLRDAPVQKHGTQWYGDPRSVLLAWNKRVSQGLEEDEGARDSLKAAIERRAHLLKAPARGSDKSRFLEESSAELLQALTAMRPEIADFEDQELLDVLVIMWANIRIAIPDLDDELKLLTMTALINEVESKSHTSNTVKLSSIARSLSVARLQMDPDEVECLEKKMQAFEKKLRETAAKKVIDKIKTGRRELTAVKLMELQQLTELQAAQKWATYTALGSSQQMQMPNRACDQADGRLQRVLQHQTIELDVHIQAVQSNTNALAGMSADLLSRATEAGFALEDKTSSASNRLANEDMKAYVTGGIADILNAREQAARMLEHMDAVDSHLEMMLDAAKNKYRAYDDVLPLVEQAENQYEEEIRVAEDLGFGARRESILLMCRNLQRAKQALRVLPRNVIQVLTSHDPAITDVANDRSNCVAAWVFWVCRV</sequence>
<proteinExistence type="predicted"/>